<name>A0A1H8TWN4_9FIRM</name>
<gene>
    <name evidence="2" type="ORF">SAMN04490178_107137</name>
</gene>
<dbReference type="RefSeq" id="WP_091745586.1">
    <property type="nucleotide sequence ID" value="NZ_FODY01000007.1"/>
</dbReference>
<reference evidence="2 3" key="1">
    <citation type="submission" date="2016-10" db="EMBL/GenBank/DDBJ databases">
        <authorList>
            <person name="de Groot N.N."/>
        </authorList>
    </citation>
    <scope>NUCLEOTIDE SEQUENCE [LARGE SCALE GENOMIC DNA]</scope>
    <source>
        <strain evidence="2 3">DSM 13305</strain>
    </source>
</reference>
<evidence type="ECO:0008006" key="4">
    <source>
        <dbReference type="Google" id="ProtNLM"/>
    </source>
</evidence>
<protein>
    <recommendedName>
        <fullName evidence="4">Energy-coupling factor transport system substrate-specific component</fullName>
    </recommendedName>
</protein>
<feature type="transmembrane region" description="Helical" evidence="1">
    <location>
        <begin position="132"/>
        <end position="150"/>
    </location>
</feature>
<dbReference type="AlphaFoldDB" id="A0A1H8TWN4"/>
<dbReference type="STRING" id="112903.SAMN04490178_107137"/>
<feature type="transmembrane region" description="Helical" evidence="1">
    <location>
        <begin position="70"/>
        <end position="90"/>
    </location>
</feature>
<evidence type="ECO:0000256" key="1">
    <source>
        <dbReference type="SAM" id="Phobius"/>
    </source>
</evidence>
<keyword evidence="1" id="KW-1133">Transmembrane helix</keyword>
<keyword evidence="3" id="KW-1185">Reference proteome</keyword>
<dbReference type="Proteomes" id="UP000198847">
    <property type="component" value="Unassembled WGS sequence"/>
</dbReference>
<dbReference type="EMBL" id="FODY01000007">
    <property type="protein sequence ID" value="SEO95275.1"/>
    <property type="molecule type" value="Genomic_DNA"/>
</dbReference>
<sequence>MSTQVVTREQDNVWELEAGEVRKSGLGHFVMMALFTGVGVVVGTFGSIAVPLGFVSAFWPGQAIQAVGSIWYGMWGGIASFVFPIISNAISGSAPLPVSLAYIPGNLAQGIIAGWAFRTFGADPRLLTPKDWIAFTFWGIIVSNIIGAGWGSTVLRTFDLITPAAHLPVFFGWFVGNAVASWILGVIMLKFVSPIVIKSKTFCKKYWA</sequence>
<organism evidence="2 3">
    <name type="scientific">Propionispora vibrioides</name>
    <dbReference type="NCBI Taxonomy" id="112903"/>
    <lineage>
        <taxon>Bacteria</taxon>
        <taxon>Bacillati</taxon>
        <taxon>Bacillota</taxon>
        <taxon>Negativicutes</taxon>
        <taxon>Selenomonadales</taxon>
        <taxon>Sporomusaceae</taxon>
        <taxon>Propionispora</taxon>
    </lineage>
</organism>
<dbReference type="OrthoDB" id="3078197at2"/>
<feature type="transmembrane region" description="Helical" evidence="1">
    <location>
        <begin position="102"/>
        <end position="120"/>
    </location>
</feature>
<evidence type="ECO:0000313" key="2">
    <source>
        <dbReference type="EMBL" id="SEO95275.1"/>
    </source>
</evidence>
<evidence type="ECO:0000313" key="3">
    <source>
        <dbReference type="Proteomes" id="UP000198847"/>
    </source>
</evidence>
<feature type="transmembrane region" description="Helical" evidence="1">
    <location>
        <begin position="29"/>
        <end position="58"/>
    </location>
</feature>
<accession>A0A1H8TWN4</accession>
<keyword evidence="1" id="KW-0472">Membrane</keyword>
<proteinExistence type="predicted"/>
<feature type="transmembrane region" description="Helical" evidence="1">
    <location>
        <begin position="170"/>
        <end position="192"/>
    </location>
</feature>
<keyword evidence="1" id="KW-0812">Transmembrane</keyword>